<dbReference type="KEGG" id="rru:Rru_A0378"/>
<proteinExistence type="predicted"/>
<keyword evidence="3" id="KW-1185">Reference proteome</keyword>
<dbReference type="Proteomes" id="UP000001929">
    <property type="component" value="Chromosome"/>
</dbReference>
<feature type="region of interest" description="Disordered" evidence="1">
    <location>
        <begin position="326"/>
        <end position="350"/>
    </location>
</feature>
<feature type="compositionally biased region" description="Low complexity" evidence="1">
    <location>
        <begin position="195"/>
        <end position="205"/>
    </location>
</feature>
<feature type="region of interest" description="Disordered" evidence="1">
    <location>
        <begin position="263"/>
        <end position="299"/>
    </location>
</feature>
<dbReference type="PATRIC" id="fig|269796.9.peg.435"/>
<feature type="compositionally biased region" description="Polar residues" evidence="1">
    <location>
        <begin position="274"/>
        <end position="284"/>
    </location>
</feature>
<feature type="region of interest" description="Disordered" evidence="1">
    <location>
        <begin position="115"/>
        <end position="206"/>
    </location>
</feature>
<dbReference type="EnsemblBacteria" id="ABC21183">
    <property type="protein sequence ID" value="ABC21183"/>
    <property type="gene ID" value="Rru_A0378"/>
</dbReference>
<dbReference type="AlphaFoldDB" id="Q2RXG2"/>
<evidence type="ECO:0000256" key="1">
    <source>
        <dbReference type="SAM" id="MobiDB-lite"/>
    </source>
</evidence>
<accession>Q2RXG2</accession>
<sequence>MRSGRNLIGPATPGFGFQGFPRRSVPGAARAGSRLEARRAALSAARPPPRPALAAVITSLRRGWPLRGRLGGGRRLCRTPWPPLLLARVKRLLAVMIGPIDREIEDDDRRWRSLDQRNRDAPGSGPQIVARDPAAVGPPDDITPRITGQTADDIQADGGGNHHHGGEIGSGTGAHAHRRGRPTGVGQGGSGGDQGAAQQRGSQSQLHLRLPCRAWGSLTRAAARRAGHPPKAASLIRGETVGKKTIGRRKTVAARTAAPGDRFAAPTGLKASKTCDQSSQSGTFPPTPLTAGNAKGTPPRTRRIFRARKSGRVDFLLLQIREPPVSAADSRPGMGADRLTTDCPGPLEPWTDTSVKRDAINEKVLKLLARFGSIDMRALVEEVSRVDAGAILQSGVLVDTQGKVQLGQVGVMEALLVMALGGKPSITMPRSIEPVRDALILFLKLNNTDRFGYRTDDRPERWAFRILDQLFSDFAQRKTLSVKDRLVLLHVSENPLWHAAFAYALQLYLQVMSRGNAFIQATDKPAMIATATAFRTAVEVRRAKIPKLKYGNPLAGFKEITEYAIGQYFDGQDLNDAMNQTLVQTQLGTGGEGGQERFKAFLDQNRITMEMFPTTASQLYSQVGSSIQFKHTEEEVSNVLYLFAKQINQQKQIEAMFANFAEAAFPVAAKCSKLMSFQGLQVNDAANLLARWMRESGALDDIRSADPRTRVEAVLETIGKDELTNLMAFRGGRTTTGDLTPAAVSQYVQGHVRMLTLNAVNQKMQRVQTALSSQMEAAEAFVARPGSAILKDMTFGVDEFFRTLRSVFRDIFEAADSNRQMQTRSLDEFKRKYGPLSTISVLVPRDPQMATGAWITHARKEIGQVSNYVFEKRMQRS</sequence>
<reference evidence="2 3" key="1">
    <citation type="journal article" date="2011" name="Stand. Genomic Sci.">
        <title>Complete genome sequence of Rhodospirillum rubrum type strain (S1).</title>
        <authorList>
            <person name="Munk A.C."/>
            <person name="Copeland A."/>
            <person name="Lucas S."/>
            <person name="Lapidus A."/>
            <person name="Del Rio T.G."/>
            <person name="Barry K."/>
            <person name="Detter J.C."/>
            <person name="Hammon N."/>
            <person name="Israni S."/>
            <person name="Pitluck S."/>
            <person name="Brettin T."/>
            <person name="Bruce D."/>
            <person name="Han C."/>
            <person name="Tapia R."/>
            <person name="Gilna P."/>
            <person name="Schmutz J."/>
            <person name="Larimer F."/>
            <person name="Land M."/>
            <person name="Kyrpides N.C."/>
            <person name="Mavromatis K."/>
            <person name="Richardson P."/>
            <person name="Rohde M."/>
            <person name="Goker M."/>
            <person name="Klenk H.P."/>
            <person name="Zhang Y."/>
            <person name="Roberts G.P."/>
            <person name="Reslewic S."/>
            <person name="Schwartz D.C."/>
        </authorList>
    </citation>
    <scope>NUCLEOTIDE SEQUENCE [LARGE SCALE GENOMIC DNA]</scope>
    <source>
        <strain evidence="3">ATCC 11170 / ATH 1.1.1 / DSM 467 / LMG 4362 / NCIMB 8255 / S1</strain>
    </source>
</reference>
<dbReference type="STRING" id="269796.Rru_A0378"/>
<name>Q2RXG2_RHORT</name>
<dbReference type="EMBL" id="CP000230">
    <property type="protein sequence ID" value="ABC21183.1"/>
    <property type="molecule type" value="Genomic_DNA"/>
</dbReference>
<dbReference type="HOGENOM" id="CLU_327854_0_0_5"/>
<evidence type="ECO:0000313" key="2">
    <source>
        <dbReference type="EMBL" id="ABC21183.1"/>
    </source>
</evidence>
<feature type="compositionally biased region" description="Gly residues" evidence="1">
    <location>
        <begin position="183"/>
        <end position="194"/>
    </location>
</feature>
<evidence type="ECO:0000313" key="3">
    <source>
        <dbReference type="Proteomes" id="UP000001929"/>
    </source>
</evidence>
<gene>
    <name evidence="2" type="ordered locus">Rru_A0378</name>
</gene>
<protein>
    <submittedName>
        <fullName evidence="2">Uncharacterized protein</fullName>
    </submittedName>
</protein>
<organism evidence="2 3">
    <name type="scientific">Rhodospirillum rubrum (strain ATCC 11170 / ATH 1.1.1 / DSM 467 / LMG 4362 / NCIMB 8255 / S1)</name>
    <dbReference type="NCBI Taxonomy" id="269796"/>
    <lineage>
        <taxon>Bacteria</taxon>
        <taxon>Pseudomonadati</taxon>
        <taxon>Pseudomonadota</taxon>
        <taxon>Alphaproteobacteria</taxon>
        <taxon>Rhodospirillales</taxon>
        <taxon>Rhodospirillaceae</taxon>
        <taxon>Rhodospirillum</taxon>
    </lineage>
</organism>